<dbReference type="AlphaFoldDB" id="A0A383C3H7"/>
<reference evidence="2" key="1">
    <citation type="submission" date="2018-05" db="EMBL/GenBank/DDBJ databases">
        <authorList>
            <person name="Lanie J.A."/>
            <person name="Ng W.-L."/>
            <person name="Kazmierczak K.M."/>
            <person name="Andrzejewski T.M."/>
            <person name="Davidsen T.M."/>
            <person name="Wayne K.J."/>
            <person name="Tettelin H."/>
            <person name="Glass J.I."/>
            <person name="Rusch D."/>
            <person name="Podicherti R."/>
            <person name="Tsui H.-C.T."/>
            <person name="Winkler M.E."/>
        </authorList>
    </citation>
    <scope>NUCLEOTIDE SEQUENCE</scope>
</reference>
<protein>
    <submittedName>
        <fullName evidence="2">Uncharacterized protein</fullName>
    </submittedName>
</protein>
<gene>
    <name evidence="2" type="ORF">METZ01_LOCUS479453</name>
</gene>
<name>A0A383C3H7_9ZZZZ</name>
<proteinExistence type="predicted"/>
<keyword evidence="1" id="KW-0812">Transmembrane</keyword>
<keyword evidence="1" id="KW-1133">Transmembrane helix</keyword>
<accession>A0A383C3H7</accession>
<feature type="transmembrane region" description="Helical" evidence="1">
    <location>
        <begin position="6"/>
        <end position="23"/>
    </location>
</feature>
<evidence type="ECO:0000313" key="2">
    <source>
        <dbReference type="EMBL" id="SVE26599.1"/>
    </source>
</evidence>
<keyword evidence="1" id="KW-0472">Membrane</keyword>
<feature type="transmembrane region" description="Helical" evidence="1">
    <location>
        <begin position="30"/>
        <end position="48"/>
    </location>
</feature>
<dbReference type="EMBL" id="UINC01205427">
    <property type="protein sequence ID" value="SVE26599.1"/>
    <property type="molecule type" value="Genomic_DNA"/>
</dbReference>
<organism evidence="2">
    <name type="scientific">marine metagenome</name>
    <dbReference type="NCBI Taxonomy" id="408172"/>
    <lineage>
        <taxon>unclassified sequences</taxon>
        <taxon>metagenomes</taxon>
        <taxon>ecological metagenomes</taxon>
    </lineage>
</organism>
<evidence type="ECO:0000256" key="1">
    <source>
        <dbReference type="SAM" id="Phobius"/>
    </source>
</evidence>
<sequence length="51" mass="5742">MDWFELTLLYGGMSLLAVSPVLGRKKHTRVSISLCIIAILMLIAAYIYRSI</sequence>